<accession>A0A919SGA0</accession>
<evidence type="ECO:0000313" key="2">
    <source>
        <dbReference type="Proteomes" id="UP000681340"/>
    </source>
</evidence>
<dbReference type="EMBL" id="BOQL01000036">
    <property type="protein sequence ID" value="GIM71315.1"/>
    <property type="molecule type" value="Genomic_DNA"/>
</dbReference>
<dbReference type="RefSeq" id="WP_212990528.1">
    <property type="nucleotide sequence ID" value="NZ_BAABEA010000052.1"/>
</dbReference>
<proteinExistence type="predicted"/>
<comment type="caution">
    <text evidence="1">The sequence shown here is derived from an EMBL/GenBank/DDBJ whole genome shotgun (WGS) entry which is preliminary data.</text>
</comment>
<dbReference type="SUPFAM" id="SSF53254">
    <property type="entry name" value="Phosphoglycerate mutase-like"/>
    <property type="match status" value="1"/>
</dbReference>
<evidence type="ECO:0000313" key="1">
    <source>
        <dbReference type="EMBL" id="GIM71315.1"/>
    </source>
</evidence>
<keyword evidence="2" id="KW-1185">Reference proteome</keyword>
<dbReference type="AlphaFoldDB" id="A0A919SGA0"/>
<dbReference type="InterPro" id="IPR013078">
    <property type="entry name" value="His_Pase_superF_clade-1"/>
</dbReference>
<dbReference type="Proteomes" id="UP000681340">
    <property type="component" value="Unassembled WGS sequence"/>
</dbReference>
<dbReference type="InterPro" id="IPR029033">
    <property type="entry name" value="His_PPase_superfam"/>
</dbReference>
<dbReference type="Gene3D" id="3.40.50.1240">
    <property type="entry name" value="Phosphoglycerate mutase-like"/>
    <property type="match status" value="1"/>
</dbReference>
<sequence length="192" mass="19898">MSGVRLLAAATTPSLRRAVFGGDDDDLDEGGLRAALALCDPDGPADLGGRGDLWVCAPSQAALQTARALGHDDPVVEKALADPGYGTWSGLGLGDVAGTDPDGLQTWLSDPGAAPHGGESLTAVRQRAGAWLDSQREQRTVAVAHPVVIRAALTHALGLPDAAVWQLDVAPLSLIRLTHRTSRWHVSFPPAG</sequence>
<gene>
    <name evidence="1" type="ORF">Aau02nite_45390</name>
</gene>
<reference evidence="1" key="1">
    <citation type="submission" date="2021-03" db="EMBL/GenBank/DDBJ databases">
        <title>Whole genome shotgun sequence of Actinoplanes auranticolor NBRC 12245.</title>
        <authorList>
            <person name="Komaki H."/>
            <person name="Tamura T."/>
        </authorList>
    </citation>
    <scope>NUCLEOTIDE SEQUENCE</scope>
    <source>
        <strain evidence="1">NBRC 12245</strain>
    </source>
</reference>
<organism evidence="1 2">
    <name type="scientific">Actinoplanes auranticolor</name>
    <dbReference type="NCBI Taxonomy" id="47988"/>
    <lineage>
        <taxon>Bacteria</taxon>
        <taxon>Bacillati</taxon>
        <taxon>Actinomycetota</taxon>
        <taxon>Actinomycetes</taxon>
        <taxon>Micromonosporales</taxon>
        <taxon>Micromonosporaceae</taxon>
        <taxon>Actinoplanes</taxon>
    </lineage>
</organism>
<name>A0A919SGA0_9ACTN</name>
<dbReference type="Pfam" id="PF00300">
    <property type="entry name" value="His_Phos_1"/>
    <property type="match status" value="1"/>
</dbReference>
<protein>
    <submittedName>
        <fullName evidence="1">Phosphoglycerate mutase</fullName>
    </submittedName>
</protein>